<feature type="transmembrane region" description="Helical" evidence="2">
    <location>
        <begin position="6"/>
        <end position="22"/>
    </location>
</feature>
<keyword evidence="1" id="KW-0175">Coiled coil</keyword>
<proteinExistence type="predicted"/>
<feature type="coiled-coil region" evidence="1">
    <location>
        <begin position="22"/>
        <end position="49"/>
    </location>
</feature>
<dbReference type="SUPFAM" id="SSF111384">
    <property type="entry name" value="OmpH-like"/>
    <property type="match status" value="1"/>
</dbReference>
<keyword evidence="2" id="KW-1133">Transmembrane helix</keyword>
<gene>
    <name evidence="3" type="ORF">EAY64_05605</name>
</gene>
<keyword evidence="2" id="KW-0812">Transmembrane</keyword>
<reference evidence="3 4" key="1">
    <citation type="submission" date="2018-10" db="EMBL/GenBank/DDBJ databases">
        <title>Draft genome sequence of Aquitalea MWU14-2217 isolated from a wild cranberry bog in Provincetown, Massachusetts.</title>
        <authorList>
            <person name="Ebadzadsahrai G."/>
            <person name="Soby S."/>
        </authorList>
    </citation>
    <scope>NUCLEOTIDE SEQUENCE [LARGE SCALE GENOMIC DNA]</scope>
    <source>
        <strain evidence="3 4">MWU14-2217</strain>
    </source>
</reference>
<evidence type="ECO:0000256" key="1">
    <source>
        <dbReference type="SAM" id="Coils"/>
    </source>
</evidence>
<accession>A0A454JKZ8</accession>
<dbReference type="InterPro" id="IPR024930">
    <property type="entry name" value="Skp_dom_sf"/>
</dbReference>
<keyword evidence="4" id="KW-1185">Reference proteome</keyword>
<evidence type="ECO:0000313" key="3">
    <source>
        <dbReference type="EMBL" id="RMD00073.1"/>
    </source>
</evidence>
<organism evidence="3 4">
    <name type="scientific">Aquitalea palustris</name>
    <dbReference type="NCBI Taxonomy" id="2480983"/>
    <lineage>
        <taxon>Bacteria</taxon>
        <taxon>Pseudomonadati</taxon>
        <taxon>Pseudomonadota</taxon>
        <taxon>Betaproteobacteria</taxon>
        <taxon>Neisseriales</taxon>
        <taxon>Chromobacteriaceae</taxon>
        <taxon>Aquitalea</taxon>
    </lineage>
</organism>
<dbReference type="Proteomes" id="UP000274139">
    <property type="component" value="Unassembled WGS sequence"/>
</dbReference>
<sequence length="113" mass="13061">MDQNTMLQLAGVGMLGVLGYFLKNAHNEVKDLKIELAAQKRDFSDLSLKVATDFVRREEFEKLESSLEKLSDQLFSKFDQIADKFDQRFDQLGNKLDNQLQDVYRQIGKKADK</sequence>
<dbReference type="EMBL" id="RFAR01000019">
    <property type="protein sequence ID" value="RMD00073.1"/>
    <property type="molecule type" value="Genomic_DNA"/>
</dbReference>
<keyword evidence="2" id="KW-0472">Membrane</keyword>
<evidence type="ECO:0000313" key="4">
    <source>
        <dbReference type="Proteomes" id="UP000274139"/>
    </source>
</evidence>
<dbReference type="AlphaFoldDB" id="A0A454JKZ8"/>
<protein>
    <submittedName>
        <fullName evidence="3">Uncharacterized protein</fullName>
    </submittedName>
</protein>
<dbReference type="RefSeq" id="WP_103523803.1">
    <property type="nucleotide sequence ID" value="NZ_JAIZDC010000001.1"/>
</dbReference>
<name>A0A454JKZ8_9NEIS</name>
<evidence type="ECO:0000256" key="2">
    <source>
        <dbReference type="SAM" id="Phobius"/>
    </source>
</evidence>
<comment type="caution">
    <text evidence="3">The sequence shown here is derived from an EMBL/GenBank/DDBJ whole genome shotgun (WGS) entry which is preliminary data.</text>
</comment>